<dbReference type="InterPro" id="IPR007867">
    <property type="entry name" value="GMC_OxRtase_C"/>
</dbReference>
<dbReference type="PANTHER" id="PTHR11552:SF147">
    <property type="entry name" value="CHOLINE DEHYDROGENASE, MITOCHONDRIAL"/>
    <property type="match status" value="1"/>
</dbReference>
<dbReference type="SUPFAM" id="SSF54373">
    <property type="entry name" value="FAD-linked reductases, C-terminal domain"/>
    <property type="match status" value="1"/>
</dbReference>
<dbReference type="Gene3D" id="3.30.560.10">
    <property type="entry name" value="Glucose Oxidase, domain 3"/>
    <property type="match status" value="1"/>
</dbReference>
<proteinExistence type="inferred from homology"/>
<evidence type="ECO:0000256" key="5">
    <source>
        <dbReference type="PIRSR" id="PIRSR000137-2"/>
    </source>
</evidence>
<dbReference type="InterPro" id="IPR000172">
    <property type="entry name" value="GMC_OxRdtase_N"/>
</dbReference>
<dbReference type="AlphaFoldDB" id="A0A224YLS3"/>
<evidence type="ECO:0000259" key="7">
    <source>
        <dbReference type="Pfam" id="PF05199"/>
    </source>
</evidence>
<dbReference type="GO" id="GO:0016614">
    <property type="term" value="F:oxidoreductase activity, acting on CH-OH group of donors"/>
    <property type="evidence" value="ECO:0007669"/>
    <property type="project" value="InterPro"/>
</dbReference>
<evidence type="ECO:0000256" key="3">
    <source>
        <dbReference type="ARBA" id="ARBA00022630"/>
    </source>
</evidence>
<protein>
    <submittedName>
        <fullName evidence="8">Choline dehydrogenase</fullName>
    </submittedName>
</protein>
<feature type="binding site" evidence="5">
    <location>
        <begin position="537"/>
        <end position="538"/>
    </location>
    <ligand>
        <name>FAD</name>
        <dbReference type="ChEBI" id="CHEBI:57692"/>
    </ligand>
</feature>
<reference evidence="8" key="1">
    <citation type="journal article" date="2017" name="Parasit. Vectors">
        <title>Sialotranscriptomics of Rhipicephalus zambeziensis reveals intricate expression profiles of secretory proteins and suggests tight temporal transcriptional regulation during blood-feeding.</title>
        <authorList>
            <person name="de Castro M.H."/>
            <person name="de Klerk D."/>
            <person name="Pienaar R."/>
            <person name="Rees D.J.G."/>
            <person name="Mans B.J."/>
        </authorList>
    </citation>
    <scope>NUCLEOTIDE SEQUENCE</scope>
    <source>
        <tissue evidence="8">Salivary glands</tissue>
    </source>
</reference>
<sequence>MVQPAYMAFLAPKWPLLLIASALSLLHLELCPRIFKYNTRKLHGEYDYIIVGGGSAGCILASRLSADPRRTVLLIEAGGVENAATEIPLLAMTHFHGPFDWDYRTVPQKHACLGMDDNRCNWARGKVLGGSSVINFQMHVRGNRRDFDHWQHEYGAFNWSYLNVLPYFKKYENYLGPHPDRRFRGSKGKVPVTLSVTQTKLVSIFLKAGQWLGYPVTDYNGPEQMGFARTQATIFEGRRYSAAKSYIRPIVKKRANLHLSLRSHAVKILFENKRAVGVQFKKQGTLLHRKVRARREIILSGGTIGSTQLLLLSGVGPARDLKELGIPVVANLPVGENLQDHMFMGGMAATTDVDAGLHPQNMDVVKEYAKTKAGALSLPAAMEAVAFVNTSFAPYDYPDVEIVLNSVSAANIEAERFLIDLGMRRDIYNSFYKPYRGRNAFQLAPLLNRLKSRGVIKLRSKNYRDAPILNPRYYSHPADIEIAADAMLQCIRILSTKPFADIGTKLWGIPFPPCKRYKTWSRDYLKCMARHLSHTGWHQCCTNPMGSDRRAVVDPRLRVRGGVSGLRVVDASVMPYIVSANLNAAVYMIAEKAADMIIEDNRQNQLLKTLSRPP</sequence>
<comment type="cofactor">
    <cofactor evidence="1 5">
        <name>FAD</name>
        <dbReference type="ChEBI" id="CHEBI:57692"/>
    </cofactor>
</comment>
<dbReference type="Gene3D" id="3.50.50.60">
    <property type="entry name" value="FAD/NAD(P)-binding domain"/>
    <property type="match status" value="1"/>
</dbReference>
<feature type="domain" description="Glucose-methanol-choline oxidoreductase N-terminal" evidence="6">
    <location>
        <begin position="46"/>
        <end position="342"/>
    </location>
</feature>
<evidence type="ECO:0000259" key="6">
    <source>
        <dbReference type="Pfam" id="PF00732"/>
    </source>
</evidence>
<evidence type="ECO:0000256" key="1">
    <source>
        <dbReference type="ARBA" id="ARBA00001974"/>
    </source>
</evidence>
<dbReference type="SUPFAM" id="SSF51905">
    <property type="entry name" value="FAD/NAD(P)-binding domain"/>
    <property type="match status" value="1"/>
</dbReference>
<dbReference type="InterPro" id="IPR036188">
    <property type="entry name" value="FAD/NAD-bd_sf"/>
</dbReference>
<dbReference type="GO" id="GO:0050660">
    <property type="term" value="F:flavin adenine dinucleotide binding"/>
    <property type="evidence" value="ECO:0007669"/>
    <property type="project" value="InterPro"/>
</dbReference>
<evidence type="ECO:0000256" key="4">
    <source>
        <dbReference type="ARBA" id="ARBA00022827"/>
    </source>
</evidence>
<name>A0A224YLS3_9ACAR</name>
<evidence type="ECO:0000313" key="8">
    <source>
        <dbReference type="EMBL" id="MAA17895.1"/>
    </source>
</evidence>
<comment type="similarity">
    <text evidence="2">Belongs to the GMC oxidoreductase family.</text>
</comment>
<evidence type="ECO:0000256" key="2">
    <source>
        <dbReference type="ARBA" id="ARBA00010790"/>
    </source>
</evidence>
<dbReference type="PIRSF" id="PIRSF000137">
    <property type="entry name" value="Alcohol_oxidase"/>
    <property type="match status" value="1"/>
</dbReference>
<dbReference type="EMBL" id="GFPF01006749">
    <property type="protein sequence ID" value="MAA17895.1"/>
    <property type="molecule type" value="Transcribed_RNA"/>
</dbReference>
<dbReference type="Pfam" id="PF00732">
    <property type="entry name" value="GMC_oxred_N"/>
    <property type="match status" value="1"/>
</dbReference>
<dbReference type="Pfam" id="PF05199">
    <property type="entry name" value="GMC_oxred_C"/>
    <property type="match status" value="1"/>
</dbReference>
<feature type="binding site" evidence="5">
    <location>
        <position position="127"/>
    </location>
    <ligand>
        <name>FAD</name>
        <dbReference type="ChEBI" id="CHEBI:57692"/>
    </ligand>
</feature>
<keyword evidence="4 5" id="KW-0274">FAD</keyword>
<organism evidence="8">
    <name type="scientific">Rhipicephalus zambeziensis</name>
    <dbReference type="NCBI Taxonomy" id="60191"/>
    <lineage>
        <taxon>Eukaryota</taxon>
        <taxon>Metazoa</taxon>
        <taxon>Ecdysozoa</taxon>
        <taxon>Arthropoda</taxon>
        <taxon>Chelicerata</taxon>
        <taxon>Arachnida</taxon>
        <taxon>Acari</taxon>
        <taxon>Parasitiformes</taxon>
        <taxon>Ixodida</taxon>
        <taxon>Ixodoidea</taxon>
        <taxon>Ixodidae</taxon>
        <taxon>Rhipicephalinae</taxon>
        <taxon>Rhipicephalus</taxon>
        <taxon>Rhipicephalus</taxon>
    </lineage>
</organism>
<dbReference type="PANTHER" id="PTHR11552">
    <property type="entry name" value="GLUCOSE-METHANOL-CHOLINE GMC OXIDOREDUCTASE"/>
    <property type="match status" value="1"/>
</dbReference>
<accession>A0A224YLS3</accession>
<keyword evidence="3" id="KW-0285">Flavoprotein</keyword>
<dbReference type="InterPro" id="IPR012132">
    <property type="entry name" value="GMC_OxRdtase"/>
</dbReference>
<feature type="domain" description="Glucose-methanol-choline oxidoreductase C-terminal" evidence="7">
    <location>
        <begin position="451"/>
        <end position="590"/>
    </location>
</feature>